<dbReference type="Pfam" id="PF00494">
    <property type="entry name" value="SQS_PSY"/>
    <property type="match status" value="1"/>
</dbReference>
<keyword evidence="2" id="KW-1185">Reference proteome</keyword>
<dbReference type="Gene3D" id="1.10.600.10">
    <property type="entry name" value="Farnesyl Diphosphate Synthase"/>
    <property type="match status" value="1"/>
</dbReference>
<dbReference type="KEGG" id="cid:P73_2494"/>
<accession>A0A0B5DW31</accession>
<protein>
    <recommendedName>
        <fullName evidence="3">Phytoene synthase</fullName>
    </recommendedName>
</protein>
<name>A0A0B5DW31_9RHOB</name>
<proteinExistence type="predicted"/>
<evidence type="ECO:0000313" key="2">
    <source>
        <dbReference type="Proteomes" id="UP000031521"/>
    </source>
</evidence>
<dbReference type="SUPFAM" id="SSF48576">
    <property type="entry name" value="Terpenoid synthases"/>
    <property type="match status" value="1"/>
</dbReference>
<evidence type="ECO:0008006" key="3">
    <source>
        <dbReference type="Google" id="ProtNLM"/>
    </source>
</evidence>
<dbReference type="EMBL" id="CP004393">
    <property type="protein sequence ID" value="AJE47209.1"/>
    <property type="molecule type" value="Genomic_DNA"/>
</dbReference>
<dbReference type="RefSeq" id="WP_043869822.1">
    <property type="nucleotide sequence ID" value="NZ_CP004393.1"/>
</dbReference>
<dbReference type="InterPro" id="IPR002060">
    <property type="entry name" value="Squ/phyt_synthse"/>
</dbReference>
<dbReference type="OrthoDB" id="9814909at2"/>
<organism evidence="1 2">
    <name type="scientific">Celeribacter indicus</name>
    <dbReference type="NCBI Taxonomy" id="1208324"/>
    <lineage>
        <taxon>Bacteria</taxon>
        <taxon>Pseudomonadati</taxon>
        <taxon>Pseudomonadota</taxon>
        <taxon>Alphaproteobacteria</taxon>
        <taxon>Rhodobacterales</taxon>
        <taxon>Roseobacteraceae</taxon>
        <taxon>Celeribacter</taxon>
    </lineage>
</organism>
<reference evidence="1 2" key="1">
    <citation type="journal article" date="2014" name="Int. J. Syst. Evol. Microbiol.">
        <title>Celeribacter indicus sp. nov., a polycyclic aromatic hydrocarbon-degrading bacterium from deep-sea sediment and reclassification of Huaishuia halophila as Celeribacter halophilus comb. nov.</title>
        <authorList>
            <person name="Lai Q."/>
            <person name="Cao J."/>
            <person name="Yuan J."/>
            <person name="Li F."/>
            <person name="Shao Z."/>
        </authorList>
    </citation>
    <scope>NUCLEOTIDE SEQUENCE [LARGE SCALE GENOMIC DNA]</scope>
    <source>
        <strain evidence="1">P73</strain>
    </source>
</reference>
<dbReference type="AlphaFoldDB" id="A0A0B5DW31"/>
<dbReference type="Proteomes" id="UP000031521">
    <property type="component" value="Chromosome"/>
</dbReference>
<gene>
    <name evidence="1" type="ORF">P73_2494</name>
</gene>
<dbReference type="STRING" id="1208324.P73_2494"/>
<evidence type="ECO:0000313" key="1">
    <source>
        <dbReference type="EMBL" id="AJE47209.1"/>
    </source>
</evidence>
<dbReference type="InterPro" id="IPR008949">
    <property type="entry name" value="Isoprenoid_synthase_dom_sf"/>
</dbReference>
<dbReference type="HOGENOM" id="CLU_037269_6_1_5"/>
<sequence>MSVQACAEIVEKGDAERFRATMAAPVAAREVLFPIHAFCLEVAKAPWVTQEAMIAEMRLQFWRDVLQERIDGKPPRAHEVADPLSVVLDADSAAALDRAVVARQWDIYRDPHEDEAAFRRYLHDSYALPMTVAARRLGAAADLTADFDRLGFAGALGRYLLAIPALQEAGRVPLVDGRPEAVAALAREALEAAREAAVRIGRLPAATRAPMIDAMMQIPLLRQAARDPAAVAEARLGQGPFRRALRLSLVSQAPAWNFF</sequence>